<evidence type="ECO:0000256" key="1">
    <source>
        <dbReference type="ARBA" id="ARBA00007664"/>
    </source>
</evidence>
<keyword evidence="6" id="KW-0732">Signal</keyword>
<dbReference type="GO" id="GO:0004252">
    <property type="term" value="F:serine-type endopeptidase activity"/>
    <property type="evidence" value="ECO:0007669"/>
    <property type="project" value="InterPro"/>
</dbReference>
<dbReference type="GO" id="GO:0006508">
    <property type="term" value="P:proteolysis"/>
    <property type="evidence" value="ECO:0007669"/>
    <property type="project" value="UniProtKB-KW"/>
</dbReference>
<dbReference type="PRINTS" id="PR00861">
    <property type="entry name" value="ALYTICPTASE"/>
</dbReference>
<evidence type="ECO:0000256" key="3">
    <source>
        <dbReference type="ARBA" id="ARBA00022801"/>
    </source>
</evidence>
<dbReference type="AlphaFoldDB" id="A0A562I3Z9"/>
<dbReference type="Proteomes" id="UP000319825">
    <property type="component" value="Unassembled WGS sequence"/>
</dbReference>
<dbReference type="PROSITE" id="PS51318">
    <property type="entry name" value="TAT"/>
    <property type="match status" value="1"/>
</dbReference>
<evidence type="ECO:0000256" key="4">
    <source>
        <dbReference type="ARBA" id="ARBA00022825"/>
    </source>
</evidence>
<proteinExistence type="inferred from homology"/>
<name>A0A562I3Z9_MICOL</name>
<dbReference type="RefSeq" id="WP_145772974.1">
    <property type="nucleotide sequence ID" value="NZ_BAAATQ010000012.1"/>
</dbReference>
<keyword evidence="4" id="KW-0720">Serine protease</keyword>
<comment type="caution">
    <text evidence="7">The sequence shown here is derived from an EMBL/GenBank/DDBJ whole genome shotgun (WGS) entry which is preliminary data.</text>
</comment>
<dbReference type="InterPro" id="IPR009003">
    <property type="entry name" value="Peptidase_S1_PA"/>
</dbReference>
<keyword evidence="2" id="KW-0645">Protease</keyword>
<dbReference type="InterPro" id="IPR018114">
    <property type="entry name" value="TRYPSIN_HIS"/>
</dbReference>
<evidence type="ECO:0000256" key="2">
    <source>
        <dbReference type="ARBA" id="ARBA00022670"/>
    </source>
</evidence>
<reference evidence="7 8" key="1">
    <citation type="submission" date="2019-07" db="EMBL/GenBank/DDBJ databases">
        <title>R&amp;d 2014.</title>
        <authorList>
            <person name="Klenk H.-P."/>
        </authorList>
    </citation>
    <scope>NUCLEOTIDE SEQUENCE [LARGE SCALE GENOMIC DNA]</scope>
    <source>
        <strain evidence="7 8">DSM 43868</strain>
    </source>
</reference>
<dbReference type="SUPFAM" id="SSF50494">
    <property type="entry name" value="Trypsin-like serine proteases"/>
    <property type="match status" value="1"/>
</dbReference>
<dbReference type="InterPro" id="IPR006311">
    <property type="entry name" value="TAT_signal"/>
</dbReference>
<sequence length="413" mass="41280">MIRFNHSPNRRAVLRRAVVVAGAVVLAAGSLTGPASAAGKPVAPGAGPAGVVPGGFATWSELIAVQTKLNNAAEKILTAKGAGFAGIVAAPENREVRVYWKGDSGASVRSLVADLNRTVPVRVLPARHSEKELTAAARRLAAVPGVVGVSPKVDGSGVQVTVSGDTARVGAAPAVRDSGVAVSIVRGEQPVATYDRQADIPNYYGGGRFWSPVGGCSTGFAINVGGAQQMITAGHCGENGQAVTTGAGVGMGTIHSKITCQDIEIINTPSWGRVFTGGPYSNTSVAIGGAASSFVGNYVNTSGSTSGEHGSVQVTGVNMYVAVGGIPCGSVGPLVQARQTGGLCAVAPGDSGGPVIAYRTDGRANALGTMTAGAVAVPNASCPGTIYTPGYNYVYYAPIPVSLGSYGASIVTS</sequence>
<gene>
    <name evidence="7" type="ORF">JD77_00658</name>
</gene>
<dbReference type="EMBL" id="VLKE01000001">
    <property type="protein sequence ID" value="TWH65720.1"/>
    <property type="molecule type" value="Genomic_DNA"/>
</dbReference>
<accession>A0A562I3Z9</accession>
<feature type="signal peptide" evidence="6">
    <location>
        <begin position="1"/>
        <end position="37"/>
    </location>
</feature>
<dbReference type="PROSITE" id="PS00134">
    <property type="entry name" value="TRYPSIN_HIS"/>
    <property type="match status" value="1"/>
</dbReference>
<dbReference type="InterPro" id="IPR033116">
    <property type="entry name" value="TRYPSIN_SER"/>
</dbReference>
<dbReference type="InterPro" id="IPR043504">
    <property type="entry name" value="Peptidase_S1_PA_chymotrypsin"/>
</dbReference>
<keyword evidence="8" id="KW-1185">Reference proteome</keyword>
<keyword evidence="5" id="KW-1015">Disulfide bond</keyword>
<evidence type="ECO:0000256" key="5">
    <source>
        <dbReference type="ARBA" id="ARBA00023157"/>
    </source>
</evidence>
<keyword evidence="3" id="KW-0378">Hydrolase</keyword>
<evidence type="ECO:0000313" key="8">
    <source>
        <dbReference type="Proteomes" id="UP000319825"/>
    </source>
</evidence>
<organism evidence="7 8">
    <name type="scientific">Micromonospora olivasterospora</name>
    <dbReference type="NCBI Taxonomy" id="1880"/>
    <lineage>
        <taxon>Bacteria</taxon>
        <taxon>Bacillati</taxon>
        <taxon>Actinomycetota</taxon>
        <taxon>Actinomycetes</taxon>
        <taxon>Micromonosporales</taxon>
        <taxon>Micromonosporaceae</taxon>
        <taxon>Micromonospora</taxon>
    </lineage>
</organism>
<evidence type="ECO:0000256" key="6">
    <source>
        <dbReference type="SAM" id="SignalP"/>
    </source>
</evidence>
<comment type="similarity">
    <text evidence="1">Belongs to the peptidase S1 family.</text>
</comment>
<feature type="chain" id="PRO_5021761405" description="Streptogrisin C" evidence="6">
    <location>
        <begin position="38"/>
        <end position="413"/>
    </location>
</feature>
<dbReference type="OrthoDB" id="4413809at2"/>
<evidence type="ECO:0008006" key="9">
    <source>
        <dbReference type="Google" id="ProtNLM"/>
    </source>
</evidence>
<dbReference type="Gene3D" id="2.40.10.10">
    <property type="entry name" value="Trypsin-like serine proteases"/>
    <property type="match status" value="2"/>
</dbReference>
<dbReference type="InterPro" id="IPR001316">
    <property type="entry name" value="Pept_S1A_streptogrisin"/>
</dbReference>
<evidence type="ECO:0000313" key="7">
    <source>
        <dbReference type="EMBL" id="TWH65720.1"/>
    </source>
</evidence>
<dbReference type="PROSITE" id="PS00135">
    <property type="entry name" value="TRYPSIN_SER"/>
    <property type="match status" value="1"/>
</dbReference>
<protein>
    <recommendedName>
        <fullName evidence="9">Streptogrisin C</fullName>
    </recommendedName>
</protein>